<dbReference type="Proteomes" id="UP000800038">
    <property type="component" value="Unassembled WGS sequence"/>
</dbReference>
<accession>A0A6A5T0Q2</accession>
<dbReference type="OrthoDB" id="3942738at2759"/>
<dbReference type="AlphaFoldDB" id="A0A6A5T0Q2"/>
<keyword evidence="4" id="KW-1185">Reference proteome</keyword>
<dbReference type="GO" id="GO:0003677">
    <property type="term" value="F:DNA binding"/>
    <property type="evidence" value="ECO:0007669"/>
    <property type="project" value="InterPro"/>
</dbReference>
<feature type="domain" description="HTH psq-type" evidence="2">
    <location>
        <begin position="1"/>
        <end position="42"/>
    </location>
</feature>
<feature type="non-terminal residue" evidence="3">
    <location>
        <position position="56"/>
    </location>
</feature>
<feature type="region of interest" description="Disordered" evidence="1">
    <location>
        <begin position="33"/>
        <end position="56"/>
    </location>
</feature>
<sequence length="56" mass="6517">MDKAIEDLESWEEGEQLGYSKVAEKFDIDESTLRRRHQGKCSTRAEAAQNRQKLHP</sequence>
<name>A0A6A5T0Q2_9PLEO</name>
<organism evidence="3 4">
    <name type="scientific">Clathrospora elynae</name>
    <dbReference type="NCBI Taxonomy" id="706981"/>
    <lineage>
        <taxon>Eukaryota</taxon>
        <taxon>Fungi</taxon>
        <taxon>Dikarya</taxon>
        <taxon>Ascomycota</taxon>
        <taxon>Pezizomycotina</taxon>
        <taxon>Dothideomycetes</taxon>
        <taxon>Pleosporomycetidae</taxon>
        <taxon>Pleosporales</taxon>
        <taxon>Diademaceae</taxon>
        <taxon>Clathrospora</taxon>
    </lineage>
</organism>
<evidence type="ECO:0000259" key="2">
    <source>
        <dbReference type="Pfam" id="PF05225"/>
    </source>
</evidence>
<reference evidence="3" key="1">
    <citation type="journal article" date="2020" name="Stud. Mycol.">
        <title>101 Dothideomycetes genomes: a test case for predicting lifestyles and emergence of pathogens.</title>
        <authorList>
            <person name="Haridas S."/>
            <person name="Albert R."/>
            <person name="Binder M."/>
            <person name="Bloem J."/>
            <person name="Labutti K."/>
            <person name="Salamov A."/>
            <person name="Andreopoulos B."/>
            <person name="Baker S."/>
            <person name="Barry K."/>
            <person name="Bills G."/>
            <person name="Bluhm B."/>
            <person name="Cannon C."/>
            <person name="Castanera R."/>
            <person name="Culley D."/>
            <person name="Daum C."/>
            <person name="Ezra D."/>
            <person name="Gonzalez J."/>
            <person name="Henrissat B."/>
            <person name="Kuo A."/>
            <person name="Liang C."/>
            <person name="Lipzen A."/>
            <person name="Lutzoni F."/>
            <person name="Magnuson J."/>
            <person name="Mondo S."/>
            <person name="Nolan M."/>
            <person name="Ohm R."/>
            <person name="Pangilinan J."/>
            <person name="Park H.-J."/>
            <person name="Ramirez L."/>
            <person name="Alfaro M."/>
            <person name="Sun H."/>
            <person name="Tritt A."/>
            <person name="Yoshinaga Y."/>
            <person name="Zwiers L.-H."/>
            <person name="Turgeon B."/>
            <person name="Goodwin S."/>
            <person name="Spatafora J."/>
            <person name="Crous P."/>
            <person name="Grigoriev I."/>
        </authorList>
    </citation>
    <scope>NUCLEOTIDE SEQUENCE</scope>
    <source>
        <strain evidence="3">CBS 161.51</strain>
    </source>
</reference>
<dbReference type="InterPro" id="IPR007889">
    <property type="entry name" value="HTH_Psq"/>
</dbReference>
<evidence type="ECO:0000256" key="1">
    <source>
        <dbReference type="SAM" id="MobiDB-lite"/>
    </source>
</evidence>
<dbReference type="Pfam" id="PF05225">
    <property type="entry name" value="HTH_psq"/>
    <property type="match status" value="1"/>
</dbReference>
<evidence type="ECO:0000313" key="3">
    <source>
        <dbReference type="EMBL" id="KAF1945564.1"/>
    </source>
</evidence>
<dbReference type="EMBL" id="ML976008">
    <property type="protein sequence ID" value="KAF1945564.1"/>
    <property type="molecule type" value="Genomic_DNA"/>
</dbReference>
<evidence type="ECO:0000313" key="4">
    <source>
        <dbReference type="Proteomes" id="UP000800038"/>
    </source>
</evidence>
<proteinExistence type="predicted"/>
<protein>
    <recommendedName>
        <fullName evidence="2">HTH psq-type domain-containing protein</fullName>
    </recommendedName>
</protein>
<gene>
    <name evidence="3" type="ORF">EJ02DRAFT_451285</name>
</gene>